<protein>
    <submittedName>
        <fullName evidence="1">Uncharacterized protein</fullName>
    </submittedName>
</protein>
<dbReference type="AlphaFoldDB" id="A0A7D5XHU0"/>
<name>A0A7D5XHU0_FERL1</name>
<reference evidence="2" key="1">
    <citation type="submission" date="2020-07" db="EMBL/GenBank/DDBJ databases">
        <title>Metabolic diversity and evolutionary history of the archaeal phylum ###Micrarchaeota### uncovered from a freshwater lake metagenome.</title>
        <authorList>
            <person name="Kadnikov V.V."/>
            <person name="Savvichev A.S."/>
            <person name="Mardanov A.V."/>
            <person name="Beletsky A.V."/>
            <person name="Chupakov A.V."/>
            <person name="Kokryatskaya N.M."/>
            <person name="Pimenov N.V."/>
            <person name="Ravin N.V."/>
        </authorList>
    </citation>
    <scope>NUCLEOTIDE SEQUENCE [LARGE SCALE GENOMIC DNA]</scope>
</reference>
<gene>
    <name evidence="1" type="ORF">Sv326_0459</name>
</gene>
<proteinExistence type="predicted"/>
<sequence length="167" mass="18796">MSERSVEEVNDGIVSKGGLLVNMYFDMHGNSGEVIQHSLVDMIGKITHEPGVVYATGAVDEPIEYESLYSSCAEVKLLARDLNSLINVCFRYGPVGIEVLKPEEIKLSLPQLHELLLNVSQTSQEFTKYIYEKLMDPEERVEYHKKLINKAELAKKLVEKGKPATKK</sequence>
<organism evidence="1 2">
    <name type="scientific">Fermentimicrarchaeum limneticum</name>
    <dbReference type="NCBI Taxonomy" id="2795018"/>
    <lineage>
        <taxon>Archaea</taxon>
        <taxon>Candidatus Micrarchaeota</taxon>
        <taxon>Candidatus Fermentimicrarchaeales</taxon>
        <taxon>Candidatus Fermentimicrarchaeaceae</taxon>
        <taxon>Candidatus Fermentimicrarchaeum</taxon>
    </lineage>
</organism>
<evidence type="ECO:0000313" key="1">
    <source>
        <dbReference type="EMBL" id="QLJ52634.1"/>
    </source>
</evidence>
<dbReference type="KEGG" id="flt:Sv326_0459"/>
<accession>A0A7D5XHU0</accession>
<evidence type="ECO:0000313" key="2">
    <source>
        <dbReference type="Proteomes" id="UP000510821"/>
    </source>
</evidence>
<dbReference type="Proteomes" id="UP000510821">
    <property type="component" value="Chromosome"/>
</dbReference>
<dbReference type="EMBL" id="CP058998">
    <property type="protein sequence ID" value="QLJ52634.1"/>
    <property type="molecule type" value="Genomic_DNA"/>
</dbReference>